<dbReference type="EMBL" id="CADCTJ010001039">
    <property type="protein sequence ID" value="CAA9281260.1"/>
    <property type="molecule type" value="Genomic_DNA"/>
</dbReference>
<dbReference type="SUPFAM" id="SSF49464">
    <property type="entry name" value="Carboxypeptidase regulatory domain-like"/>
    <property type="match status" value="1"/>
</dbReference>
<sequence>MAWLGPDEAAAQGRAAVVQFSGIVASGDSLYGVPGVTVYVPKAGRGTATNEYGYFSMPVLAGDSVVVRALG</sequence>
<dbReference type="InterPro" id="IPR008969">
    <property type="entry name" value="CarboxyPept-like_regulatory"/>
</dbReference>
<reference evidence="1" key="1">
    <citation type="submission" date="2020-02" db="EMBL/GenBank/DDBJ databases">
        <authorList>
            <person name="Meier V. D."/>
        </authorList>
    </citation>
    <scope>NUCLEOTIDE SEQUENCE</scope>
    <source>
        <strain evidence="1">AVDCRST_MAG95</strain>
    </source>
</reference>
<name>A0A6J4JKZ1_9BACT</name>
<protein>
    <recommendedName>
        <fullName evidence="2">Carboxypeptidase-like regulatory domain-containing protein</fullName>
    </recommendedName>
</protein>
<feature type="non-terminal residue" evidence="1">
    <location>
        <position position="71"/>
    </location>
</feature>
<organism evidence="1">
    <name type="scientific">uncultured Adhaeribacter sp</name>
    <dbReference type="NCBI Taxonomy" id="448109"/>
    <lineage>
        <taxon>Bacteria</taxon>
        <taxon>Pseudomonadati</taxon>
        <taxon>Bacteroidota</taxon>
        <taxon>Cytophagia</taxon>
        <taxon>Cytophagales</taxon>
        <taxon>Hymenobacteraceae</taxon>
        <taxon>Adhaeribacter</taxon>
        <taxon>environmental samples</taxon>
    </lineage>
</organism>
<evidence type="ECO:0000313" key="1">
    <source>
        <dbReference type="EMBL" id="CAA9281260.1"/>
    </source>
</evidence>
<gene>
    <name evidence="1" type="ORF">AVDCRST_MAG95-3325</name>
</gene>
<evidence type="ECO:0008006" key="2">
    <source>
        <dbReference type="Google" id="ProtNLM"/>
    </source>
</evidence>
<proteinExistence type="predicted"/>
<dbReference type="AlphaFoldDB" id="A0A6J4JKZ1"/>
<accession>A0A6J4JKZ1</accession>